<comment type="caution">
    <text evidence="2">The sequence shown here is derived from an EMBL/GenBank/DDBJ whole genome shotgun (WGS) entry which is preliminary data.</text>
</comment>
<name>A0A9J5X2R6_SOLCO</name>
<evidence type="ECO:0000313" key="2">
    <source>
        <dbReference type="EMBL" id="KAG5582015.1"/>
    </source>
</evidence>
<evidence type="ECO:0000313" key="3">
    <source>
        <dbReference type="Proteomes" id="UP000824120"/>
    </source>
</evidence>
<keyword evidence="3" id="KW-1185">Reference proteome</keyword>
<gene>
    <name evidence="2" type="ORF">H5410_052642</name>
</gene>
<sequence>MGENESLLGNNNGGEVVLAEGKSEATQRKTTTTTSSRVVSLDVFRGLCVFCFQLMMLVDYGGSVFPSIAHSMEWCPLGRLCNAFLPLCCWSSPGNCKYDSFRQNWGNLESVIRTLKLFILGIFLQEMKLYLLKLQFCIISHNSPTSEVGVALVGSPIVLVPFTIDAKDSIALIPLLTEFQELNSKLENSKLKQELYRVIRVKLLAEEVDCLVGKLSESCGTWMGDVELRRRVPQKNKRRQRVTGLPHTHRHMSESHRQIRLVPSV</sequence>
<proteinExistence type="predicted"/>
<feature type="region of interest" description="Disordered" evidence="1">
    <location>
        <begin position="235"/>
        <end position="265"/>
    </location>
</feature>
<evidence type="ECO:0000256" key="1">
    <source>
        <dbReference type="SAM" id="MobiDB-lite"/>
    </source>
</evidence>
<accession>A0A9J5X2R6</accession>
<dbReference type="EMBL" id="JACXVP010000010">
    <property type="protein sequence ID" value="KAG5582015.1"/>
    <property type="molecule type" value="Genomic_DNA"/>
</dbReference>
<dbReference type="Proteomes" id="UP000824120">
    <property type="component" value="Chromosome 10"/>
</dbReference>
<dbReference type="PANTHER" id="PTHR31061">
    <property type="entry name" value="LD22376P"/>
    <property type="match status" value="1"/>
</dbReference>
<reference evidence="2 3" key="1">
    <citation type="submission" date="2020-09" db="EMBL/GenBank/DDBJ databases">
        <title>De no assembly of potato wild relative species, Solanum commersonii.</title>
        <authorList>
            <person name="Cho K."/>
        </authorList>
    </citation>
    <scope>NUCLEOTIDE SEQUENCE [LARGE SCALE GENOMIC DNA]</scope>
    <source>
        <strain evidence="2">LZ3.2</strain>
        <tissue evidence="2">Leaf</tissue>
    </source>
</reference>
<protein>
    <submittedName>
        <fullName evidence="2">Uncharacterized protein</fullName>
    </submittedName>
</protein>
<dbReference type="OrthoDB" id="10586207at2759"/>
<dbReference type="PANTHER" id="PTHR31061:SF28">
    <property type="entry name" value="HEPARAN-ALPHA-GLUCOSAMINIDE N-ACETYLTRANSFERASE-LIKE"/>
    <property type="match status" value="1"/>
</dbReference>
<organism evidence="2 3">
    <name type="scientific">Solanum commersonii</name>
    <name type="common">Commerson's wild potato</name>
    <name type="synonym">Commerson's nightshade</name>
    <dbReference type="NCBI Taxonomy" id="4109"/>
    <lineage>
        <taxon>Eukaryota</taxon>
        <taxon>Viridiplantae</taxon>
        <taxon>Streptophyta</taxon>
        <taxon>Embryophyta</taxon>
        <taxon>Tracheophyta</taxon>
        <taxon>Spermatophyta</taxon>
        <taxon>Magnoliopsida</taxon>
        <taxon>eudicotyledons</taxon>
        <taxon>Gunneridae</taxon>
        <taxon>Pentapetalae</taxon>
        <taxon>asterids</taxon>
        <taxon>lamiids</taxon>
        <taxon>Solanales</taxon>
        <taxon>Solanaceae</taxon>
        <taxon>Solanoideae</taxon>
        <taxon>Solaneae</taxon>
        <taxon>Solanum</taxon>
    </lineage>
</organism>
<dbReference type="AlphaFoldDB" id="A0A9J5X2R6"/>